<evidence type="ECO:0000259" key="7">
    <source>
        <dbReference type="PROSITE" id="PS50850"/>
    </source>
</evidence>
<accession>A0A212J3J0</accession>
<name>A0A212J3J0_9DELT</name>
<dbReference type="InterPro" id="IPR036259">
    <property type="entry name" value="MFS_trans_sf"/>
</dbReference>
<keyword evidence="3 6" id="KW-0812">Transmembrane</keyword>
<evidence type="ECO:0000256" key="6">
    <source>
        <dbReference type="SAM" id="Phobius"/>
    </source>
</evidence>
<dbReference type="PANTHER" id="PTHR23506:SF23">
    <property type="entry name" value="GH10249P"/>
    <property type="match status" value="1"/>
</dbReference>
<dbReference type="PANTHER" id="PTHR23506">
    <property type="entry name" value="GH10249P"/>
    <property type="match status" value="1"/>
</dbReference>
<organism evidence="8">
    <name type="scientific">uncultured delta proteobacterium</name>
    <dbReference type="NCBI Taxonomy" id="34034"/>
    <lineage>
        <taxon>Bacteria</taxon>
        <taxon>Deltaproteobacteria</taxon>
        <taxon>environmental samples</taxon>
    </lineage>
</organism>
<evidence type="ECO:0000256" key="2">
    <source>
        <dbReference type="ARBA" id="ARBA00022448"/>
    </source>
</evidence>
<dbReference type="GO" id="GO:0016020">
    <property type="term" value="C:membrane"/>
    <property type="evidence" value="ECO:0007669"/>
    <property type="project" value="UniProtKB-SubCell"/>
</dbReference>
<gene>
    <name evidence="8" type="ORF">KL86DPRO_10630</name>
</gene>
<proteinExistence type="predicted"/>
<keyword evidence="4 6" id="KW-1133">Transmembrane helix</keyword>
<evidence type="ECO:0000256" key="5">
    <source>
        <dbReference type="ARBA" id="ARBA00023136"/>
    </source>
</evidence>
<feature type="transmembrane region" description="Helical" evidence="6">
    <location>
        <begin position="136"/>
        <end position="155"/>
    </location>
</feature>
<feature type="transmembrane region" description="Helical" evidence="6">
    <location>
        <begin position="9"/>
        <end position="30"/>
    </location>
</feature>
<feature type="domain" description="Major facilitator superfamily (MFS) profile" evidence="7">
    <location>
        <begin position="8"/>
        <end position="398"/>
    </location>
</feature>
<dbReference type="AlphaFoldDB" id="A0A212J3J0"/>
<evidence type="ECO:0000256" key="4">
    <source>
        <dbReference type="ARBA" id="ARBA00022989"/>
    </source>
</evidence>
<dbReference type="GO" id="GO:0022857">
    <property type="term" value="F:transmembrane transporter activity"/>
    <property type="evidence" value="ECO:0007669"/>
    <property type="project" value="InterPro"/>
</dbReference>
<keyword evidence="2" id="KW-0813">Transport</keyword>
<dbReference type="InterPro" id="IPR011701">
    <property type="entry name" value="MFS"/>
</dbReference>
<feature type="transmembrane region" description="Helical" evidence="6">
    <location>
        <begin position="373"/>
        <end position="394"/>
    </location>
</feature>
<feature type="transmembrane region" description="Helical" evidence="6">
    <location>
        <begin position="76"/>
        <end position="93"/>
    </location>
</feature>
<evidence type="ECO:0000313" key="8">
    <source>
        <dbReference type="EMBL" id="SBV94018.1"/>
    </source>
</evidence>
<feature type="transmembrane region" description="Helical" evidence="6">
    <location>
        <begin position="246"/>
        <end position="269"/>
    </location>
</feature>
<dbReference type="PROSITE" id="PS50850">
    <property type="entry name" value="MFS"/>
    <property type="match status" value="1"/>
</dbReference>
<dbReference type="SUPFAM" id="SSF103473">
    <property type="entry name" value="MFS general substrate transporter"/>
    <property type="match status" value="1"/>
</dbReference>
<dbReference type="InterPro" id="IPR020846">
    <property type="entry name" value="MFS_dom"/>
</dbReference>
<feature type="transmembrane region" description="Helical" evidence="6">
    <location>
        <begin position="99"/>
        <end position="124"/>
    </location>
</feature>
<reference evidence="8" key="1">
    <citation type="submission" date="2016-04" db="EMBL/GenBank/DDBJ databases">
        <authorList>
            <person name="Evans L.H."/>
            <person name="Alamgir A."/>
            <person name="Owens N."/>
            <person name="Weber N.D."/>
            <person name="Virtaneva K."/>
            <person name="Barbian K."/>
            <person name="Babar A."/>
            <person name="Rosenke K."/>
        </authorList>
    </citation>
    <scope>NUCLEOTIDE SEQUENCE</scope>
    <source>
        <strain evidence="8">86</strain>
    </source>
</reference>
<feature type="transmembrane region" description="Helical" evidence="6">
    <location>
        <begin position="161"/>
        <end position="183"/>
    </location>
</feature>
<protein>
    <recommendedName>
        <fullName evidence="7">Major facilitator superfamily (MFS) profile domain-containing protein</fullName>
    </recommendedName>
</protein>
<dbReference type="Gene3D" id="1.20.1250.20">
    <property type="entry name" value="MFS general substrate transporter like domains"/>
    <property type="match status" value="1"/>
</dbReference>
<feature type="transmembrane region" description="Helical" evidence="6">
    <location>
        <begin position="290"/>
        <end position="306"/>
    </location>
</feature>
<comment type="subcellular location">
    <subcellularLocation>
        <location evidence="1">Membrane</location>
        <topology evidence="1">Multi-pass membrane protein</topology>
    </subcellularLocation>
</comment>
<dbReference type="Pfam" id="PF07690">
    <property type="entry name" value="MFS_1"/>
    <property type="match status" value="1"/>
</dbReference>
<feature type="transmembrane region" description="Helical" evidence="6">
    <location>
        <begin position="212"/>
        <end position="234"/>
    </location>
</feature>
<evidence type="ECO:0000256" key="3">
    <source>
        <dbReference type="ARBA" id="ARBA00022692"/>
    </source>
</evidence>
<sequence length="398" mass="42278">MPLSDKRHIIIFALITAFCLFGAAMLYIVLPVHYEEAGLASLWEVGAVLAVNRIVRLPLNPCIGFFYRHISERTGILIAVVLAIATTTSYGVIDSFGGWILARCVWGVAWALLRLGSLFCILRLATPANRGHMTGLYNGLFRLGNLVGMLTGGILADMVGIRVTACIFASAGLVALFLTLFYIPKSLPDDRECGSDISLRSGFTLIANDRGLLRLIVSGGIVALALQGVVASTLSRLIEVHTGGTVSFLGFLLGAATVSGFFQALRWAWEPWLAPLVGRMADSRYGGQRMLGAALFGGALFFAALAAPLPLALWFCCILGFQLSATALTTLADTAASGSASAKGGRAVLMHYALMTDVGSALGPLIAYGMNAFLGINAVYMLCAALFAVLAFLWRNSR</sequence>
<dbReference type="InterPro" id="IPR050930">
    <property type="entry name" value="MFS_Vesicular_Transporter"/>
</dbReference>
<dbReference type="EMBL" id="FLUQ01000001">
    <property type="protein sequence ID" value="SBV94018.1"/>
    <property type="molecule type" value="Genomic_DNA"/>
</dbReference>
<evidence type="ECO:0000256" key="1">
    <source>
        <dbReference type="ARBA" id="ARBA00004141"/>
    </source>
</evidence>
<keyword evidence="5 6" id="KW-0472">Membrane</keyword>